<dbReference type="RefSeq" id="WP_200084660.1">
    <property type="nucleotide sequence ID" value="NZ_CP054706.1"/>
</dbReference>
<evidence type="ECO:0000256" key="3">
    <source>
        <dbReference type="ARBA" id="ARBA00022475"/>
    </source>
</evidence>
<evidence type="ECO:0000256" key="1">
    <source>
        <dbReference type="ARBA" id="ARBA00004429"/>
    </source>
</evidence>
<evidence type="ECO:0000256" key="9">
    <source>
        <dbReference type="SAM" id="Phobius"/>
    </source>
</evidence>
<evidence type="ECO:0000256" key="5">
    <source>
        <dbReference type="ARBA" id="ARBA00022692"/>
    </source>
</evidence>
<evidence type="ECO:0000256" key="6">
    <source>
        <dbReference type="ARBA" id="ARBA00022989"/>
    </source>
</evidence>
<proteinExistence type="inferred from homology"/>
<keyword evidence="6 9" id="KW-1133">Transmembrane helix</keyword>
<protein>
    <submittedName>
        <fullName evidence="11">TRAP transporter small permease subunit</fullName>
    </submittedName>
</protein>
<dbReference type="EMBL" id="CP054706">
    <property type="protein sequence ID" value="QQK80316.1"/>
    <property type="molecule type" value="Genomic_DNA"/>
</dbReference>
<comment type="subcellular location">
    <subcellularLocation>
        <location evidence="1">Cell inner membrane</location>
        <topology evidence="1">Multi-pass membrane protein</topology>
    </subcellularLocation>
</comment>
<evidence type="ECO:0000256" key="4">
    <source>
        <dbReference type="ARBA" id="ARBA00022519"/>
    </source>
</evidence>
<evidence type="ECO:0000256" key="2">
    <source>
        <dbReference type="ARBA" id="ARBA00022448"/>
    </source>
</evidence>
<dbReference type="AlphaFoldDB" id="A0A7T6ZBE9"/>
<accession>A0A7T6ZBE9</accession>
<keyword evidence="4" id="KW-0997">Cell inner membrane</keyword>
<dbReference type="InterPro" id="IPR007387">
    <property type="entry name" value="TRAP_DctQ"/>
</dbReference>
<keyword evidence="3" id="KW-1003">Cell membrane</keyword>
<dbReference type="Pfam" id="PF04290">
    <property type="entry name" value="DctQ"/>
    <property type="match status" value="1"/>
</dbReference>
<evidence type="ECO:0000256" key="7">
    <source>
        <dbReference type="ARBA" id="ARBA00023136"/>
    </source>
</evidence>
<evidence type="ECO:0000256" key="8">
    <source>
        <dbReference type="ARBA" id="ARBA00038436"/>
    </source>
</evidence>
<dbReference type="PANTHER" id="PTHR35011">
    <property type="entry name" value="2,3-DIKETO-L-GULONATE TRAP TRANSPORTER SMALL PERMEASE PROTEIN YIAM"/>
    <property type="match status" value="1"/>
</dbReference>
<dbReference type="Proteomes" id="UP000595349">
    <property type="component" value="Chromosome"/>
</dbReference>
<dbReference type="PANTHER" id="PTHR35011:SF4">
    <property type="entry name" value="SLL1102 PROTEIN"/>
    <property type="match status" value="1"/>
</dbReference>
<dbReference type="GO" id="GO:0005886">
    <property type="term" value="C:plasma membrane"/>
    <property type="evidence" value="ECO:0007669"/>
    <property type="project" value="UniProtKB-SubCell"/>
</dbReference>
<comment type="similarity">
    <text evidence="8">Belongs to the TRAP transporter small permease family.</text>
</comment>
<gene>
    <name evidence="11" type="ORF">HUG20_10715</name>
</gene>
<evidence type="ECO:0000313" key="12">
    <source>
        <dbReference type="Proteomes" id="UP000595349"/>
    </source>
</evidence>
<dbReference type="KEGG" id="scib:HUG20_10715"/>
<feature type="transmembrane region" description="Helical" evidence="9">
    <location>
        <begin position="20"/>
        <end position="44"/>
    </location>
</feature>
<feature type="transmembrane region" description="Helical" evidence="9">
    <location>
        <begin position="50"/>
        <end position="72"/>
    </location>
</feature>
<organism evidence="11 12">
    <name type="scientific">Salicibibacter cibi</name>
    <dbReference type="NCBI Taxonomy" id="2743001"/>
    <lineage>
        <taxon>Bacteria</taxon>
        <taxon>Bacillati</taxon>
        <taxon>Bacillota</taxon>
        <taxon>Bacilli</taxon>
        <taxon>Bacillales</taxon>
        <taxon>Bacillaceae</taxon>
        <taxon>Salicibibacter</taxon>
    </lineage>
</organism>
<name>A0A7T6ZBE9_9BACI</name>
<feature type="transmembrane region" description="Helical" evidence="9">
    <location>
        <begin position="93"/>
        <end position="114"/>
    </location>
</feature>
<evidence type="ECO:0000313" key="11">
    <source>
        <dbReference type="EMBL" id="QQK80316.1"/>
    </source>
</evidence>
<keyword evidence="7 9" id="KW-0472">Membrane</keyword>
<feature type="transmembrane region" description="Helical" evidence="9">
    <location>
        <begin position="134"/>
        <end position="155"/>
    </location>
</feature>
<evidence type="ECO:0000259" key="10">
    <source>
        <dbReference type="Pfam" id="PF04290"/>
    </source>
</evidence>
<keyword evidence="2" id="KW-0813">Transport</keyword>
<keyword evidence="12" id="KW-1185">Reference proteome</keyword>
<keyword evidence="5 9" id="KW-0812">Transmembrane</keyword>
<feature type="domain" description="Tripartite ATP-independent periplasmic transporters DctQ component" evidence="10">
    <location>
        <begin position="32"/>
        <end position="160"/>
    </location>
</feature>
<sequence>MKRSVIMIMDGITKLNKSMVWIMGVLIAVVSILLFVDVLLRYFFSSPTAWAFDLSTWSTGIIAFGLGGYALAMGYHVRIDLFFERFSRKQKCFVDLISAAFLFLMAITLIWLGMDYVIHYYQIDAMSSGGMGMPLWIQWLIVPVGGALIGLQGLVKVINDIYIIITGKELYDAGEGR</sequence>
<reference evidence="11 12" key="1">
    <citation type="submission" date="2020-06" db="EMBL/GenBank/DDBJ databases">
        <title>Genomic analysis of Salicibibacter sp. NKC21-4.</title>
        <authorList>
            <person name="Oh Y.J."/>
        </authorList>
    </citation>
    <scope>NUCLEOTIDE SEQUENCE [LARGE SCALE GENOMIC DNA]</scope>
    <source>
        <strain evidence="11 12">NKC21-4</strain>
    </source>
</reference>
<dbReference type="InterPro" id="IPR055348">
    <property type="entry name" value="DctQ"/>
</dbReference>